<reference evidence="2 3" key="1">
    <citation type="submission" date="2012-08" db="EMBL/GenBank/DDBJ databases">
        <title>Whole genome shotgun sequence of Gordonia rhizosphera NBRC 16068.</title>
        <authorList>
            <person name="Takarada H."/>
            <person name="Isaki S."/>
            <person name="Hosoyama A."/>
            <person name="Tsuchikane K."/>
            <person name="Katsumata H."/>
            <person name="Baba S."/>
            <person name="Ohji S."/>
            <person name="Yamazaki S."/>
            <person name="Fujita N."/>
        </authorList>
    </citation>
    <scope>NUCLEOTIDE SEQUENCE [LARGE SCALE GENOMIC DNA]</scope>
    <source>
        <strain evidence="2 3">NBRC 16068</strain>
    </source>
</reference>
<dbReference type="STRING" id="1108045.GORHZ_080_00130"/>
<dbReference type="PANTHER" id="PTHR43861">
    <property type="entry name" value="TRANS-ACONITATE 2-METHYLTRANSFERASE-RELATED"/>
    <property type="match status" value="1"/>
</dbReference>
<dbReference type="Gene3D" id="3.40.50.150">
    <property type="entry name" value="Vaccinia Virus protein VP39"/>
    <property type="match status" value="1"/>
</dbReference>
<dbReference type="GO" id="GO:0032259">
    <property type="term" value="P:methylation"/>
    <property type="evidence" value="ECO:0007669"/>
    <property type="project" value="UniProtKB-KW"/>
</dbReference>
<dbReference type="InterPro" id="IPR029063">
    <property type="entry name" value="SAM-dependent_MTases_sf"/>
</dbReference>
<accession>K6WTY9</accession>
<dbReference type="Pfam" id="PF08241">
    <property type="entry name" value="Methyltransf_11"/>
    <property type="match status" value="1"/>
</dbReference>
<dbReference type="GO" id="GO:0008757">
    <property type="term" value="F:S-adenosylmethionine-dependent methyltransferase activity"/>
    <property type="evidence" value="ECO:0007669"/>
    <property type="project" value="InterPro"/>
</dbReference>
<name>K6WTY9_9ACTN</name>
<feature type="domain" description="Methyltransferase type 11" evidence="1">
    <location>
        <begin position="41"/>
        <end position="140"/>
    </location>
</feature>
<protein>
    <submittedName>
        <fullName evidence="2">Putative methyltransferase</fullName>
    </submittedName>
</protein>
<dbReference type="OrthoDB" id="7062303at2"/>
<keyword evidence="2" id="KW-0808">Transferase</keyword>
<comment type="caution">
    <text evidence="2">The sequence shown here is derived from an EMBL/GenBank/DDBJ whole genome shotgun (WGS) entry which is preliminary data.</text>
</comment>
<evidence type="ECO:0000313" key="2">
    <source>
        <dbReference type="EMBL" id="GAB90034.1"/>
    </source>
</evidence>
<proteinExistence type="predicted"/>
<evidence type="ECO:0000259" key="1">
    <source>
        <dbReference type="Pfam" id="PF08241"/>
    </source>
</evidence>
<dbReference type="Proteomes" id="UP000008363">
    <property type="component" value="Unassembled WGS sequence"/>
</dbReference>
<dbReference type="SUPFAM" id="SSF53335">
    <property type="entry name" value="S-adenosyl-L-methionine-dependent methyltransferases"/>
    <property type="match status" value="1"/>
</dbReference>
<keyword evidence="3" id="KW-1185">Reference proteome</keyword>
<organism evidence="2 3">
    <name type="scientific">Gordonia rhizosphera NBRC 16068</name>
    <dbReference type="NCBI Taxonomy" id="1108045"/>
    <lineage>
        <taxon>Bacteria</taxon>
        <taxon>Bacillati</taxon>
        <taxon>Actinomycetota</taxon>
        <taxon>Actinomycetes</taxon>
        <taxon>Mycobacteriales</taxon>
        <taxon>Gordoniaceae</taxon>
        <taxon>Gordonia</taxon>
    </lineage>
</organism>
<dbReference type="CDD" id="cd02440">
    <property type="entry name" value="AdoMet_MTases"/>
    <property type="match status" value="1"/>
</dbReference>
<sequence length="260" mass="28197">MLVFDAVATAQLDRAYQGREFVRRRHANIAALDPRPGQTVLDLGCGNGMLLPELARALGRKGRVIGVDMSPDMLTSARARIAEAGEDWVEILDGRAEAIPLDDATADSIISIQVFEYIPDIPAALAECHRVLRPGGRLVIGDIHWGTMAWASEDPDRMARVLKVWDGHLADPAIPEHLPGLLDDAGFRLDASHPVVFTDTGPAPDGTAVLFQLLIRQYVSGPGGLPAEEASAWSAELDTLAASRRYFYSLTHFITVATRV</sequence>
<dbReference type="RefSeq" id="WP_006332527.1">
    <property type="nucleotide sequence ID" value="NZ_BAHC01000080.1"/>
</dbReference>
<dbReference type="InterPro" id="IPR013216">
    <property type="entry name" value="Methyltransf_11"/>
</dbReference>
<dbReference type="PANTHER" id="PTHR43861:SF1">
    <property type="entry name" value="TRANS-ACONITATE 2-METHYLTRANSFERASE"/>
    <property type="match status" value="1"/>
</dbReference>
<keyword evidence="2" id="KW-0489">Methyltransferase</keyword>
<dbReference type="EMBL" id="BAHC01000080">
    <property type="protein sequence ID" value="GAB90034.1"/>
    <property type="molecule type" value="Genomic_DNA"/>
</dbReference>
<dbReference type="eggNOG" id="COG2226">
    <property type="taxonomic scope" value="Bacteria"/>
</dbReference>
<gene>
    <name evidence="2" type="ORF">GORHZ_080_00130</name>
</gene>
<evidence type="ECO:0000313" key="3">
    <source>
        <dbReference type="Proteomes" id="UP000008363"/>
    </source>
</evidence>
<dbReference type="AlphaFoldDB" id="K6WTY9"/>